<dbReference type="InterPro" id="IPR006311">
    <property type="entry name" value="TAT_signal"/>
</dbReference>
<gene>
    <name evidence="1" type="ORF">OS889_01370</name>
</gene>
<sequence>MTGPSISRRALLRLGGAVGVTGLLGAGAVAAAGPAAVPYPDGVSHQDVALVRPEHRDSAIDHLRDLTERAAPIVDRARAAGHLDGDRFFGIEGSVADAREFLAESHPPSFETLGAVRSHVRYVALALGAAAATLDDVTIGPDGPAQTGPAPGIDDFRSGLRYESDAPAEAMVWADLIETRLHVAAIAGTNAEVDRAALDEHSERVREKALARAVRNHERSVRYLDDARQFHRTFGARQSVPVRVDLASARETYRSRVQEFARGEEWYDSRRVREETPRDTAWNRLLALEPGEGALEDAQWARRDGLDGLETTTLATALAKFHGFSTGEAAVERLRGRSSVPQSLLLDVKRRAVDGTYRIAATGNAFEQWLLRAAGYYLSKGDGYLTETDILDNWPRAHALAAYGVAAGVVDAIPSVAGVVTD</sequence>
<dbReference type="AlphaFoldDB" id="A0ABD5MCB1"/>
<protein>
    <recommendedName>
        <fullName evidence="3">Transcriptional initiation protein Tat</fullName>
    </recommendedName>
</protein>
<keyword evidence="2" id="KW-1185">Reference proteome</keyword>
<dbReference type="EMBL" id="JBGNYA010000001">
    <property type="protein sequence ID" value="MFA1609656.1"/>
    <property type="molecule type" value="Genomic_DNA"/>
</dbReference>
<accession>A0ABD5MCB1</accession>
<dbReference type="RefSeq" id="WP_372386688.1">
    <property type="nucleotide sequence ID" value="NZ_JBGNYA010000001.1"/>
</dbReference>
<evidence type="ECO:0008006" key="3">
    <source>
        <dbReference type="Google" id="ProtNLM"/>
    </source>
</evidence>
<evidence type="ECO:0000313" key="1">
    <source>
        <dbReference type="EMBL" id="MFA1609656.1"/>
    </source>
</evidence>
<name>A0ABD5MCB1_9EURY</name>
<comment type="caution">
    <text evidence="1">The sequence shown here is derived from an EMBL/GenBank/DDBJ whole genome shotgun (WGS) entry which is preliminary data.</text>
</comment>
<dbReference type="Proteomes" id="UP001570511">
    <property type="component" value="Unassembled WGS sequence"/>
</dbReference>
<evidence type="ECO:0000313" key="2">
    <source>
        <dbReference type="Proteomes" id="UP001570511"/>
    </source>
</evidence>
<reference evidence="1 2" key="1">
    <citation type="submission" date="2024-08" db="EMBL/GenBank/DDBJ databases">
        <title>Halobellus sp. MBLA0158 whole genome sequence.</title>
        <authorList>
            <person name="Hwang C.Y."/>
            <person name="Cho E.-S."/>
            <person name="Seo M.-J."/>
        </authorList>
    </citation>
    <scope>NUCLEOTIDE SEQUENCE [LARGE SCALE GENOMIC DNA]</scope>
    <source>
        <strain evidence="1 2">MBLA0158</strain>
    </source>
</reference>
<organism evidence="1 2">
    <name type="scientific">Halobellus rubicundus</name>
    <dbReference type="NCBI Taxonomy" id="2996466"/>
    <lineage>
        <taxon>Archaea</taxon>
        <taxon>Methanobacteriati</taxon>
        <taxon>Methanobacteriota</taxon>
        <taxon>Stenosarchaea group</taxon>
        <taxon>Halobacteria</taxon>
        <taxon>Halobacteriales</taxon>
        <taxon>Haloferacaceae</taxon>
        <taxon>Halobellus</taxon>
    </lineage>
</organism>
<proteinExistence type="predicted"/>
<dbReference type="PROSITE" id="PS51318">
    <property type="entry name" value="TAT"/>
    <property type="match status" value="1"/>
</dbReference>